<dbReference type="InterPro" id="IPR011009">
    <property type="entry name" value="Kinase-like_dom_sf"/>
</dbReference>
<evidence type="ECO:0000256" key="1">
    <source>
        <dbReference type="ARBA" id="ARBA00012513"/>
    </source>
</evidence>
<keyword evidence="6" id="KW-0067">ATP-binding</keyword>
<accession>A0ABQ9VUX8</accession>
<evidence type="ECO:0000256" key="7">
    <source>
        <dbReference type="ARBA" id="ARBA00047899"/>
    </source>
</evidence>
<dbReference type="InterPro" id="IPR000719">
    <property type="entry name" value="Prot_kinase_dom"/>
</dbReference>
<dbReference type="InterPro" id="IPR008271">
    <property type="entry name" value="Ser/Thr_kinase_AS"/>
</dbReference>
<feature type="domain" description="UBA" evidence="11">
    <location>
        <begin position="284"/>
        <end position="324"/>
    </location>
</feature>
<evidence type="ECO:0000256" key="5">
    <source>
        <dbReference type="ARBA" id="ARBA00022777"/>
    </source>
</evidence>
<evidence type="ECO:0000313" key="12">
    <source>
        <dbReference type="EMBL" id="KAK2113194.1"/>
    </source>
</evidence>
<comment type="catalytic activity">
    <reaction evidence="8">
        <text>L-seryl-[protein] + ATP = O-phospho-L-seryl-[protein] + ADP + H(+)</text>
        <dbReference type="Rhea" id="RHEA:17989"/>
        <dbReference type="Rhea" id="RHEA-COMP:9863"/>
        <dbReference type="Rhea" id="RHEA-COMP:11604"/>
        <dbReference type="ChEBI" id="CHEBI:15378"/>
        <dbReference type="ChEBI" id="CHEBI:29999"/>
        <dbReference type="ChEBI" id="CHEBI:30616"/>
        <dbReference type="ChEBI" id="CHEBI:83421"/>
        <dbReference type="ChEBI" id="CHEBI:456216"/>
        <dbReference type="EC" id="2.7.11.1"/>
    </reaction>
</comment>
<dbReference type="EMBL" id="JASSZA010000004">
    <property type="protein sequence ID" value="KAK2113194.1"/>
    <property type="molecule type" value="Genomic_DNA"/>
</dbReference>
<feature type="region of interest" description="Disordered" evidence="9">
    <location>
        <begin position="333"/>
        <end position="355"/>
    </location>
</feature>
<evidence type="ECO:0000259" key="10">
    <source>
        <dbReference type="PROSITE" id="PS50011"/>
    </source>
</evidence>
<keyword evidence="2" id="KW-0723">Serine/threonine-protein kinase</keyword>
<dbReference type="PANTHER" id="PTHR24346">
    <property type="entry name" value="MAP/MICROTUBULE AFFINITY-REGULATING KINASE"/>
    <property type="match status" value="1"/>
</dbReference>
<dbReference type="SUPFAM" id="SSF56112">
    <property type="entry name" value="Protein kinase-like (PK-like)"/>
    <property type="match status" value="1"/>
</dbReference>
<protein>
    <recommendedName>
        <fullName evidence="1">non-specific serine/threonine protein kinase</fullName>
        <ecNumber evidence="1">2.7.11.1</ecNumber>
    </recommendedName>
</protein>
<dbReference type="InterPro" id="IPR015940">
    <property type="entry name" value="UBA"/>
</dbReference>
<gene>
    <name evidence="12" type="ORF">P7K49_007460</name>
</gene>
<dbReference type="SUPFAM" id="SSF46934">
    <property type="entry name" value="UBA-like"/>
    <property type="match status" value="1"/>
</dbReference>
<comment type="catalytic activity">
    <reaction evidence="7">
        <text>L-threonyl-[protein] + ATP = O-phospho-L-threonyl-[protein] + ADP + H(+)</text>
        <dbReference type="Rhea" id="RHEA:46608"/>
        <dbReference type="Rhea" id="RHEA-COMP:11060"/>
        <dbReference type="Rhea" id="RHEA-COMP:11605"/>
        <dbReference type="ChEBI" id="CHEBI:15378"/>
        <dbReference type="ChEBI" id="CHEBI:30013"/>
        <dbReference type="ChEBI" id="CHEBI:30616"/>
        <dbReference type="ChEBI" id="CHEBI:61977"/>
        <dbReference type="ChEBI" id="CHEBI:456216"/>
        <dbReference type="EC" id="2.7.11.1"/>
    </reaction>
</comment>
<evidence type="ECO:0000256" key="2">
    <source>
        <dbReference type="ARBA" id="ARBA00022527"/>
    </source>
</evidence>
<keyword evidence="3" id="KW-0808">Transferase</keyword>
<sequence>MLATRRQRLAPTSPALGPPYYEMLNFIDCGAFGEVTLAQHLMTETKVAVKTTDKTAFITSHRETNILKTVHHPNIIQLFKIINTTESCHLIQEYASGGSLYNWIQQNIMMEEEAWAMFQQMLSAIEYCHRKRIAHRDLKPSNILLDGERNIKIADFGLAITYHEGQRLRVCPGTLPYMAPELLLSQGYECPAMDVWALGVTLFKTVSNTLPFFSENNVKLKDIIRSGQYVCPASFSEGLKSLIKKMLTADPKEWPTVKQVMRDPWVNNGQDLPLTPFEEQILDHPNSETIQLMVAMGFEAENVSTAIKENLYNYPMATYLILDGKKTQSTNTLAPGDLTQVSSSESFNSDPQHAPMASLTIKSSIGRASKPSSVTAWPPPFGGDVEPLAQQALQCESVTSIGSSTGRARKPSSVTLAQQALQCDPVASSTVSSICSGGHLEPLAQLAPQRDLVSAASTKCSTSSKNLETLAQPALPHNLMAASSTQITTQSTLGQQSLQETSVLEARQPEAVLAQPTRRWSCRRAARRFISILFRCCCCLRPPKRKIMLKSKLEIVWESVLMGHEDLRIMLKTPTSTMPKPVAVARKKVRAGLLHVPVATVVTLDGLELLLHSNSRGETTAMTTVTNQHRIIHKPPDFFPGSLQNLTKREQNPVFIPASKILARGLKPLNPDRTDFISHKENHNYGYNQTMKIHNLKIRNC</sequence>
<evidence type="ECO:0000313" key="13">
    <source>
        <dbReference type="Proteomes" id="UP001266305"/>
    </source>
</evidence>
<dbReference type="PANTHER" id="PTHR24346:SF82">
    <property type="entry name" value="KP78A-RELATED"/>
    <property type="match status" value="1"/>
</dbReference>
<organism evidence="12 13">
    <name type="scientific">Saguinus oedipus</name>
    <name type="common">Cotton-top tamarin</name>
    <name type="synonym">Oedipomidas oedipus</name>
    <dbReference type="NCBI Taxonomy" id="9490"/>
    <lineage>
        <taxon>Eukaryota</taxon>
        <taxon>Metazoa</taxon>
        <taxon>Chordata</taxon>
        <taxon>Craniata</taxon>
        <taxon>Vertebrata</taxon>
        <taxon>Euteleostomi</taxon>
        <taxon>Mammalia</taxon>
        <taxon>Eutheria</taxon>
        <taxon>Euarchontoglires</taxon>
        <taxon>Primates</taxon>
        <taxon>Haplorrhini</taxon>
        <taxon>Platyrrhini</taxon>
        <taxon>Cebidae</taxon>
        <taxon>Callitrichinae</taxon>
        <taxon>Saguinus</taxon>
    </lineage>
</organism>
<feature type="compositionally biased region" description="Polar residues" evidence="9">
    <location>
        <begin position="333"/>
        <end position="351"/>
    </location>
</feature>
<evidence type="ECO:0000256" key="3">
    <source>
        <dbReference type="ARBA" id="ARBA00022679"/>
    </source>
</evidence>
<evidence type="ECO:0000256" key="9">
    <source>
        <dbReference type="SAM" id="MobiDB-lite"/>
    </source>
</evidence>
<proteinExistence type="predicted"/>
<dbReference type="SMART" id="SM00220">
    <property type="entry name" value="S_TKc"/>
    <property type="match status" value="1"/>
</dbReference>
<dbReference type="PROSITE" id="PS00108">
    <property type="entry name" value="PROTEIN_KINASE_ST"/>
    <property type="match status" value="1"/>
</dbReference>
<dbReference type="Gene3D" id="1.10.510.10">
    <property type="entry name" value="Transferase(Phosphotransferase) domain 1"/>
    <property type="match status" value="1"/>
</dbReference>
<evidence type="ECO:0000256" key="8">
    <source>
        <dbReference type="ARBA" id="ARBA00048679"/>
    </source>
</evidence>
<keyword evidence="5" id="KW-0418">Kinase</keyword>
<evidence type="ECO:0000256" key="6">
    <source>
        <dbReference type="ARBA" id="ARBA00022840"/>
    </source>
</evidence>
<dbReference type="PROSITE" id="PS50011">
    <property type="entry name" value="PROTEIN_KINASE_DOM"/>
    <property type="match status" value="1"/>
</dbReference>
<evidence type="ECO:0000259" key="11">
    <source>
        <dbReference type="PROSITE" id="PS50030"/>
    </source>
</evidence>
<feature type="domain" description="Protein kinase" evidence="10">
    <location>
        <begin position="21"/>
        <end position="266"/>
    </location>
</feature>
<dbReference type="PROSITE" id="PS50030">
    <property type="entry name" value="UBA"/>
    <property type="match status" value="1"/>
</dbReference>
<name>A0ABQ9VUX8_SAGOE</name>
<dbReference type="Proteomes" id="UP001266305">
    <property type="component" value="Unassembled WGS sequence"/>
</dbReference>
<keyword evidence="13" id="KW-1185">Reference proteome</keyword>
<dbReference type="Pfam" id="PF00069">
    <property type="entry name" value="Pkinase"/>
    <property type="match status" value="1"/>
</dbReference>
<dbReference type="EC" id="2.7.11.1" evidence="1"/>
<keyword evidence="4" id="KW-0547">Nucleotide-binding</keyword>
<dbReference type="InterPro" id="IPR009060">
    <property type="entry name" value="UBA-like_sf"/>
</dbReference>
<reference evidence="12 13" key="1">
    <citation type="submission" date="2023-05" db="EMBL/GenBank/DDBJ databases">
        <title>B98-5 Cell Line De Novo Hybrid Assembly: An Optical Mapping Approach.</title>
        <authorList>
            <person name="Kananen K."/>
            <person name="Auerbach J.A."/>
            <person name="Kautto E."/>
            <person name="Blachly J.S."/>
        </authorList>
    </citation>
    <scope>NUCLEOTIDE SEQUENCE [LARGE SCALE GENOMIC DNA]</scope>
    <source>
        <strain evidence="12">B95-8</strain>
        <tissue evidence="12">Cell line</tissue>
    </source>
</reference>
<comment type="caution">
    <text evidence="12">The sequence shown here is derived from an EMBL/GenBank/DDBJ whole genome shotgun (WGS) entry which is preliminary data.</text>
</comment>
<evidence type="ECO:0000256" key="4">
    <source>
        <dbReference type="ARBA" id="ARBA00022741"/>
    </source>
</evidence>